<dbReference type="SUPFAM" id="SSF48452">
    <property type="entry name" value="TPR-like"/>
    <property type="match status" value="1"/>
</dbReference>
<accession>A0A657LYI0</accession>
<name>A0A657LYI0_9HYPH</name>
<dbReference type="EMBL" id="LSRP01000076">
    <property type="protein sequence ID" value="OJF98341.1"/>
    <property type="molecule type" value="Genomic_DNA"/>
</dbReference>
<evidence type="ECO:0000313" key="2">
    <source>
        <dbReference type="Proteomes" id="UP000182661"/>
    </source>
</evidence>
<proteinExistence type="predicted"/>
<dbReference type="Pfam" id="PF06041">
    <property type="entry name" value="DUF924"/>
    <property type="match status" value="1"/>
</dbReference>
<organism evidence="1 2">
    <name type="scientific">Pararhizobium antarcticum</name>
    <dbReference type="NCBI Taxonomy" id="1798805"/>
    <lineage>
        <taxon>Bacteria</taxon>
        <taxon>Pseudomonadati</taxon>
        <taxon>Pseudomonadota</taxon>
        <taxon>Alphaproteobacteria</taxon>
        <taxon>Hyphomicrobiales</taxon>
        <taxon>Rhizobiaceae</taxon>
        <taxon>Rhizobium/Agrobacterium group</taxon>
        <taxon>Pararhizobium</taxon>
    </lineage>
</organism>
<dbReference type="Proteomes" id="UP000182661">
    <property type="component" value="Unassembled WGS sequence"/>
</dbReference>
<dbReference type="Gene3D" id="1.25.40.10">
    <property type="entry name" value="Tetratricopeptide repeat domain"/>
    <property type="match status" value="1"/>
</dbReference>
<dbReference type="Gene3D" id="1.20.58.320">
    <property type="entry name" value="TPR-like"/>
    <property type="match status" value="1"/>
</dbReference>
<keyword evidence="2" id="KW-1185">Reference proteome</keyword>
<protein>
    <recommendedName>
        <fullName evidence="3">DUF924 domain-containing protein</fullName>
    </recommendedName>
</protein>
<sequence length="184" mass="20908">MDAPLCTPGEILTFWFEELQPEHWFKSPPGLDEQCQRRFMSTHLALARGIPPLWRETPDNRLAAIIVLDQLPRNIYRASPLAFATDSLALREAKLAIAAGADLATPAERRCFFYMPFEHAENLAEQVQSVKLFTELADAHYLDFAIRHHEVIRLFGRFPHRNEMIGRTSTAAEEAYLSQPGAGF</sequence>
<reference evidence="1 2" key="1">
    <citation type="submission" date="2016-02" db="EMBL/GenBank/DDBJ databases">
        <title>Genome sequencing of a beta-galactosidase producing bacteria Rhizobium sp. 59.</title>
        <authorList>
            <person name="Wang D."/>
            <person name="Kot W."/>
            <person name="Qin Y."/>
            <person name="Hansen L."/>
            <person name="Naqvi K."/>
            <person name="Rensing C."/>
        </authorList>
    </citation>
    <scope>NUCLEOTIDE SEQUENCE [LARGE SCALE GENOMIC DNA]</scope>
    <source>
        <strain evidence="1 2">59</strain>
    </source>
</reference>
<dbReference type="InterPro" id="IPR010323">
    <property type="entry name" value="DUF924"/>
</dbReference>
<evidence type="ECO:0008006" key="3">
    <source>
        <dbReference type="Google" id="ProtNLM"/>
    </source>
</evidence>
<gene>
    <name evidence="1" type="ORF">AX760_14635</name>
</gene>
<evidence type="ECO:0000313" key="1">
    <source>
        <dbReference type="EMBL" id="OJF98341.1"/>
    </source>
</evidence>
<dbReference type="AlphaFoldDB" id="A0A657LYI0"/>
<dbReference type="InterPro" id="IPR011990">
    <property type="entry name" value="TPR-like_helical_dom_sf"/>
</dbReference>
<comment type="caution">
    <text evidence="1">The sequence shown here is derived from an EMBL/GenBank/DDBJ whole genome shotgun (WGS) entry which is preliminary data.</text>
</comment>